<comment type="caution">
    <text evidence="1">The sequence shown here is derived from an EMBL/GenBank/DDBJ whole genome shotgun (WGS) entry which is preliminary data.</text>
</comment>
<evidence type="ECO:0000313" key="1">
    <source>
        <dbReference type="EMBL" id="KAG0484183.1"/>
    </source>
</evidence>
<reference evidence="1 2" key="1">
    <citation type="journal article" date="2020" name="Nat. Food">
        <title>A phased Vanilla planifolia genome enables genetic improvement of flavour and production.</title>
        <authorList>
            <person name="Hasing T."/>
            <person name="Tang H."/>
            <person name="Brym M."/>
            <person name="Khazi F."/>
            <person name="Huang T."/>
            <person name="Chambers A.H."/>
        </authorList>
    </citation>
    <scope>NUCLEOTIDE SEQUENCE [LARGE SCALE GENOMIC DNA]</scope>
    <source>
        <tissue evidence="1">Leaf</tissue>
    </source>
</reference>
<sequence>MSYGCSGCGCCSTRKNKMIVTYTLEHSSVPVTPNPSQTCKIFRSPMSANQSLECKLYGDGLVVDGTITQKDIREFRSGKAGRSIISIGLPAYCILQALLRSAKANIDGLLLSDNTEIMTKNRPKDAFFDYFFDPLLIIKEQIRIENFIEEEEDYLCKLQGITKAISRYPTVRRRFDELLESFSKELETKMEGVKALMEFHMVEVLKEHSARNLLIIKQPRKELMKWFSK</sequence>
<dbReference type="OrthoDB" id="6129702at2759"/>
<evidence type="ECO:0000313" key="2">
    <source>
        <dbReference type="Proteomes" id="UP000636800"/>
    </source>
</evidence>
<accession>A0A835R5S9</accession>
<gene>
    <name evidence="1" type="ORF">HPP92_008262</name>
</gene>
<dbReference type="PANTHER" id="PTHR31133">
    <property type="entry name" value="MEMBRANE PROTEIN"/>
    <property type="match status" value="1"/>
</dbReference>
<name>A0A835R5S9_VANPL</name>
<proteinExistence type="predicted"/>
<organism evidence="1 2">
    <name type="scientific">Vanilla planifolia</name>
    <name type="common">Vanilla</name>
    <dbReference type="NCBI Taxonomy" id="51239"/>
    <lineage>
        <taxon>Eukaryota</taxon>
        <taxon>Viridiplantae</taxon>
        <taxon>Streptophyta</taxon>
        <taxon>Embryophyta</taxon>
        <taxon>Tracheophyta</taxon>
        <taxon>Spermatophyta</taxon>
        <taxon>Magnoliopsida</taxon>
        <taxon>Liliopsida</taxon>
        <taxon>Asparagales</taxon>
        <taxon>Orchidaceae</taxon>
        <taxon>Vanilloideae</taxon>
        <taxon>Vanilleae</taxon>
        <taxon>Vanilla</taxon>
    </lineage>
</organism>
<dbReference type="Proteomes" id="UP000636800">
    <property type="component" value="Unassembled WGS sequence"/>
</dbReference>
<dbReference type="PANTHER" id="PTHR31133:SF3">
    <property type="entry name" value="TRANSMEMBRANE PROTEIN"/>
    <property type="match status" value="1"/>
</dbReference>
<protein>
    <submittedName>
        <fullName evidence="1">Uncharacterized protein</fullName>
    </submittedName>
</protein>
<dbReference type="AlphaFoldDB" id="A0A835R5S9"/>
<keyword evidence="2" id="KW-1185">Reference proteome</keyword>
<dbReference type="EMBL" id="JADCNL010000004">
    <property type="protein sequence ID" value="KAG0484183.1"/>
    <property type="molecule type" value="Genomic_DNA"/>
</dbReference>
<dbReference type="InterPro" id="IPR040229">
    <property type="entry name" value="At3g27390-like"/>
</dbReference>